<dbReference type="AlphaFoldDB" id="A0A1V3SW86"/>
<organism evidence="2 3">
    <name type="scientific">Leptospirillum ferriphilum</name>
    <dbReference type="NCBI Taxonomy" id="178606"/>
    <lineage>
        <taxon>Bacteria</taxon>
        <taxon>Pseudomonadati</taxon>
        <taxon>Nitrospirota</taxon>
        <taxon>Nitrospiria</taxon>
        <taxon>Nitrospirales</taxon>
        <taxon>Nitrospiraceae</taxon>
        <taxon>Leptospirillum</taxon>
    </lineage>
</organism>
<evidence type="ECO:0000256" key="1">
    <source>
        <dbReference type="SAM" id="MobiDB-lite"/>
    </source>
</evidence>
<sequence length="84" mass="9114">MYSAHTRHEEAEGKGRINRGTKKSADLSGRSPPLKVFLAPGSNLASCKKVVNGGLSIKEKVSHAKLFPTIRSFSPQMGFTLTEK</sequence>
<proteinExistence type="predicted"/>
<comment type="caution">
    <text evidence="2">The sequence shown here is derived from an EMBL/GenBank/DDBJ whole genome shotgun (WGS) entry which is preliminary data.</text>
</comment>
<feature type="region of interest" description="Disordered" evidence="1">
    <location>
        <begin position="1"/>
        <end position="32"/>
    </location>
</feature>
<name>A0A1V3SW86_9BACT</name>
<accession>A0A1V3SW86</accession>
<gene>
    <name evidence="2" type="ORF">BOX24_05055</name>
</gene>
<protein>
    <submittedName>
        <fullName evidence="2">Uncharacterized protein</fullName>
    </submittedName>
</protein>
<evidence type="ECO:0000313" key="2">
    <source>
        <dbReference type="EMBL" id="OOH72757.1"/>
    </source>
</evidence>
<dbReference type="Proteomes" id="UP000188586">
    <property type="component" value="Unassembled WGS sequence"/>
</dbReference>
<feature type="compositionally biased region" description="Basic and acidic residues" evidence="1">
    <location>
        <begin position="1"/>
        <end position="15"/>
    </location>
</feature>
<reference evidence="2 3" key="1">
    <citation type="submission" date="2016-11" db="EMBL/GenBank/DDBJ databases">
        <title>Comparative genomics of co-occurring bacteria in distinct bioleaching systems unravels niche-specific adaptation.</title>
        <authorList>
            <person name="Zhang X."/>
            <person name="Liu X."/>
            <person name="Yin H."/>
        </authorList>
    </citation>
    <scope>NUCLEOTIDE SEQUENCE [LARGE SCALE GENOMIC DNA]</scope>
    <source>
        <strain evidence="2 3">DX</strain>
    </source>
</reference>
<evidence type="ECO:0000313" key="3">
    <source>
        <dbReference type="Proteomes" id="UP000188586"/>
    </source>
</evidence>
<dbReference type="EMBL" id="MPOJ01000010">
    <property type="protein sequence ID" value="OOH72757.1"/>
    <property type="molecule type" value="Genomic_DNA"/>
</dbReference>